<dbReference type="AlphaFoldDB" id="Q7XHV5"/>
<dbReference type="EMBL" id="AP005099">
    <property type="protein sequence ID" value="BAC80022.1"/>
    <property type="molecule type" value="Genomic_DNA"/>
</dbReference>
<sequence>MISHGEVCHLIVKGPHLISLQRPCGFFAAAAAAQWAERTKRNGTVAAAASRNAPLTSCGSLPVSTPYYGRVTHHQKAQNHVSDVGCLIGRRKKFSTRMKK</sequence>
<organism evidence="1 2">
    <name type="scientific">Oryza sativa subsp. japonica</name>
    <name type="common">Rice</name>
    <dbReference type="NCBI Taxonomy" id="39947"/>
    <lineage>
        <taxon>Eukaryota</taxon>
        <taxon>Viridiplantae</taxon>
        <taxon>Streptophyta</taxon>
        <taxon>Embryophyta</taxon>
        <taxon>Tracheophyta</taxon>
        <taxon>Spermatophyta</taxon>
        <taxon>Magnoliopsida</taxon>
        <taxon>Liliopsida</taxon>
        <taxon>Poales</taxon>
        <taxon>Poaceae</taxon>
        <taxon>BOP clade</taxon>
        <taxon>Oryzoideae</taxon>
        <taxon>Oryzeae</taxon>
        <taxon>Oryzinae</taxon>
        <taxon>Oryza</taxon>
        <taxon>Oryza sativa</taxon>
    </lineage>
</organism>
<proteinExistence type="predicted"/>
<evidence type="ECO:0000313" key="1">
    <source>
        <dbReference type="EMBL" id="BAC80022.1"/>
    </source>
</evidence>
<dbReference type="Proteomes" id="UP000000763">
    <property type="component" value="Chromosome 7"/>
</dbReference>
<reference evidence="2" key="2">
    <citation type="journal article" date="2008" name="Nucleic Acids Res.">
        <title>The rice annotation project database (RAP-DB): 2008 update.</title>
        <authorList>
            <consortium name="The rice annotation project (RAP)"/>
        </authorList>
    </citation>
    <scope>GENOME REANNOTATION</scope>
    <source>
        <strain evidence="2">cv. Nipponbare</strain>
    </source>
</reference>
<protein>
    <submittedName>
        <fullName evidence="1">Uncharacterized protein</fullName>
    </submittedName>
</protein>
<evidence type="ECO:0000313" key="2">
    <source>
        <dbReference type="Proteomes" id="UP000000763"/>
    </source>
</evidence>
<reference evidence="2" key="1">
    <citation type="journal article" date="2005" name="Nature">
        <title>The map-based sequence of the rice genome.</title>
        <authorList>
            <consortium name="International rice genome sequencing project (IRGSP)"/>
            <person name="Matsumoto T."/>
            <person name="Wu J."/>
            <person name="Kanamori H."/>
            <person name="Katayose Y."/>
            <person name="Fujisawa M."/>
            <person name="Namiki N."/>
            <person name="Mizuno H."/>
            <person name="Yamamoto K."/>
            <person name="Antonio B.A."/>
            <person name="Baba T."/>
            <person name="Sakata K."/>
            <person name="Nagamura Y."/>
            <person name="Aoki H."/>
            <person name="Arikawa K."/>
            <person name="Arita K."/>
            <person name="Bito T."/>
            <person name="Chiden Y."/>
            <person name="Fujitsuka N."/>
            <person name="Fukunaka R."/>
            <person name="Hamada M."/>
            <person name="Harada C."/>
            <person name="Hayashi A."/>
            <person name="Hijishita S."/>
            <person name="Honda M."/>
            <person name="Hosokawa S."/>
            <person name="Ichikawa Y."/>
            <person name="Idonuma A."/>
            <person name="Iijima M."/>
            <person name="Ikeda M."/>
            <person name="Ikeno M."/>
            <person name="Ito K."/>
            <person name="Ito S."/>
            <person name="Ito T."/>
            <person name="Ito Y."/>
            <person name="Ito Y."/>
            <person name="Iwabuchi A."/>
            <person name="Kamiya K."/>
            <person name="Karasawa W."/>
            <person name="Kurita K."/>
            <person name="Katagiri S."/>
            <person name="Kikuta A."/>
            <person name="Kobayashi H."/>
            <person name="Kobayashi N."/>
            <person name="Machita K."/>
            <person name="Maehara T."/>
            <person name="Masukawa M."/>
            <person name="Mizubayashi T."/>
            <person name="Mukai Y."/>
            <person name="Nagasaki H."/>
            <person name="Nagata Y."/>
            <person name="Naito S."/>
            <person name="Nakashima M."/>
            <person name="Nakama Y."/>
            <person name="Nakamichi Y."/>
            <person name="Nakamura M."/>
            <person name="Meguro A."/>
            <person name="Negishi M."/>
            <person name="Ohta I."/>
            <person name="Ohta T."/>
            <person name="Okamoto M."/>
            <person name="Ono N."/>
            <person name="Saji S."/>
            <person name="Sakaguchi M."/>
            <person name="Sakai K."/>
            <person name="Shibata M."/>
            <person name="Shimokawa T."/>
            <person name="Song J."/>
            <person name="Takazaki Y."/>
            <person name="Terasawa K."/>
            <person name="Tsugane M."/>
            <person name="Tsuji K."/>
            <person name="Ueda S."/>
            <person name="Waki K."/>
            <person name="Yamagata H."/>
            <person name="Yamamoto M."/>
            <person name="Yamamoto S."/>
            <person name="Yamane H."/>
            <person name="Yoshiki S."/>
            <person name="Yoshihara R."/>
            <person name="Yukawa K."/>
            <person name="Zhong H."/>
            <person name="Yano M."/>
            <person name="Yuan Q."/>
            <person name="Ouyang S."/>
            <person name="Liu J."/>
            <person name="Jones K.M."/>
            <person name="Gansberger K."/>
            <person name="Moffat K."/>
            <person name="Hill J."/>
            <person name="Bera J."/>
            <person name="Fadrosh D."/>
            <person name="Jin S."/>
            <person name="Johri S."/>
            <person name="Kim M."/>
            <person name="Overton L."/>
            <person name="Reardon M."/>
            <person name="Tsitrin T."/>
            <person name="Vuong H."/>
            <person name="Weaver B."/>
            <person name="Ciecko A."/>
            <person name="Tallon L."/>
            <person name="Jackson J."/>
            <person name="Pai G."/>
            <person name="Aken S.V."/>
            <person name="Utterback T."/>
            <person name="Reidmuller S."/>
            <person name="Feldblyum T."/>
            <person name="Hsiao J."/>
            <person name="Zismann V."/>
            <person name="Iobst S."/>
            <person name="de Vazeille A.R."/>
            <person name="Buell C.R."/>
            <person name="Ying K."/>
            <person name="Li Y."/>
            <person name="Lu T."/>
            <person name="Huang Y."/>
            <person name="Zhao Q."/>
            <person name="Feng Q."/>
            <person name="Zhang L."/>
            <person name="Zhu J."/>
            <person name="Weng Q."/>
            <person name="Mu J."/>
            <person name="Lu Y."/>
            <person name="Fan D."/>
            <person name="Liu Y."/>
            <person name="Guan J."/>
            <person name="Zhang Y."/>
            <person name="Yu S."/>
            <person name="Liu X."/>
            <person name="Zhang Y."/>
            <person name="Hong G."/>
            <person name="Han B."/>
            <person name="Choisne N."/>
            <person name="Demange N."/>
            <person name="Orjeda G."/>
            <person name="Samain S."/>
            <person name="Cattolico L."/>
            <person name="Pelletier E."/>
            <person name="Couloux A."/>
            <person name="Segurens B."/>
            <person name="Wincker P."/>
            <person name="D'Hont A."/>
            <person name="Scarpelli C."/>
            <person name="Weissenbach J."/>
            <person name="Salanoubat M."/>
            <person name="Quetier F."/>
            <person name="Yu Y."/>
            <person name="Kim H.R."/>
            <person name="Rambo T."/>
            <person name="Currie J."/>
            <person name="Collura K."/>
            <person name="Luo M."/>
            <person name="Yang T."/>
            <person name="Ammiraju J.S.S."/>
            <person name="Engler F."/>
            <person name="Soderlund C."/>
            <person name="Wing R.A."/>
            <person name="Palmer L.E."/>
            <person name="de la Bastide M."/>
            <person name="Spiegel L."/>
            <person name="Nascimento L."/>
            <person name="Zutavern T."/>
            <person name="O'Shaughnessy A."/>
            <person name="Dike S."/>
            <person name="Dedhia N."/>
            <person name="Preston R."/>
            <person name="Balija V."/>
            <person name="McCombie W.R."/>
            <person name="Chow T."/>
            <person name="Chen H."/>
            <person name="Chung M."/>
            <person name="Chen C."/>
            <person name="Shaw J."/>
            <person name="Wu H."/>
            <person name="Hsiao K."/>
            <person name="Chao Y."/>
            <person name="Chu M."/>
            <person name="Cheng C."/>
            <person name="Hour A."/>
            <person name="Lee P."/>
            <person name="Lin S."/>
            <person name="Lin Y."/>
            <person name="Liou J."/>
            <person name="Liu S."/>
            <person name="Hsing Y."/>
            <person name="Raghuvanshi S."/>
            <person name="Mohanty A."/>
            <person name="Bharti A.K."/>
            <person name="Gaur A."/>
            <person name="Gupta V."/>
            <person name="Kumar D."/>
            <person name="Ravi V."/>
            <person name="Vij S."/>
            <person name="Kapur A."/>
            <person name="Khurana P."/>
            <person name="Khurana P."/>
            <person name="Khurana J.P."/>
            <person name="Tyagi A.K."/>
            <person name="Gaikwad K."/>
            <person name="Singh A."/>
            <person name="Dalal V."/>
            <person name="Srivastava S."/>
            <person name="Dixit A."/>
            <person name="Pal A.K."/>
            <person name="Ghazi I.A."/>
            <person name="Yadav M."/>
            <person name="Pandit A."/>
            <person name="Bhargava A."/>
            <person name="Sureshbabu K."/>
            <person name="Batra K."/>
            <person name="Sharma T.R."/>
            <person name="Mohapatra T."/>
            <person name="Singh N.K."/>
            <person name="Messing J."/>
            <person name="Nelson A.B."/>
            <person name="Fuks G."/>
            <person name="Kavchok S."/>
            <person name="Keizer G."/>
            <person name="Linton E."/>
            <person name="Llaca V."/>
            <person name="Song R."/>
            <person name="Tanyolac B."/>
            <person name="Young S."/>
            <person name="Ho-Il K."/>
            <person name="Hahn J.H."/>
            <person name="Sangsakoo G."/>
            <person name="Vanavichit A."/>
            <person name="de Mattos Luiz.A.T."/>
            <person name="Zimmer P.D."/>
            <person name="Malone G."/>
            <person name="Dellagostin O."/>
            <person name="de Oliveira A.C."/>
            <person name="Bevan M."/>
            <person name="Bancroft I."/>
            <person name="Minx P."/>
            <person name="Cordum H."/>
            <person name="Wilson R."/>
            <person name="Cheng Z."/>
            <person name="Jin W."/>
            <person name="Jiang J."/>
            <person name="Leong S.A."/>
            <person name="Iwama H."/>
            <person name="Gojobori T."/>
            <person name="Itoh T."/>
            <person name="Niimura Y."/>
            <person name="Fujii Y."/>
            <person name="Habara T."/>
            <person name="Sakai H."/>
            <person name="Sato Y."/>
            <person name="Wilson G."/>
            <person name="Kumar K."/>
            <person name="McCouch S."/>
            <person name="Juretic N."/>
            <person name="Hoen D."/>
            <person name="Wright S."/>
            <person name="Bruskiewich R."/>
            <person name="Bureau T."/>
            <person name="Miyao A."/>
            <person name="Hirochika H."/>
            <person name="Nishikawa T."/>
            <person name="Kadowaki K."/>
            <person name="Sugiura M."/>
            <person name="Burr B."/>
            <person name="Sasaki T."/>
        </authorList>
    </citation>
    <scope>NUCLEOTIDE SEQUENCE [LARGE SCALE GENOMIC DNA]</scope>
    <source>
        <strain evidence="2">cv. Nipponbare</strain>
    </source>
</reference>
<gene>
    <name evidence="1" type="primary">OSJNBa0008J01.38</name>
</gene>
<name>Q7XHV5_ORYSJ</name>
<accession>Q7XHV5</accession>